<dbReference type="FunFam" id="3.40.50.2000:FF:000052">
    <property type="entry name" value="Alpha-1,3-glucan synthase Ags2"/>
    <property type="match status" value="1"/>
</dbReference>
<feature type="compositionally biased region" description="Low complexity" evidence="7">
    <location>
        <begin position="1747"/>
        <end position="1766"/>
    </location>
</feature>
<feature type="region of interest" description="Disordered" evidence="7">
    <location>
        <begin position="1931"/>
        <end position="1987"/>
    </location>
</feature>
<organism evidence="10">
    <name type="scientific">Pyricularia oryzae (strain Y34)</name>
    <name type="common">Rice blast fungus</name>
    <name type="synonym">Magnaporthe oryzae</name>
    <dbReference type="NCBI Taxonomy" id="1143189"/>
    <lineage>
        <taxon>Eukaryota</taxon>
        <taxon>Fungi</taxon>
        <taxon>Dikarya</taxon>
        <taxon>Ascomycota</taxon>
        <taxon>Pezizomycotina</taxon>
        <taxon>Sordariomycetes</taxon>
        <taxon>Sordariomycetidae</taxon>
        <taxon>Magnaporthales</taxon>
        <taxon>Pyriculariaceae</taxon>
        <taxon>Pyricularia</taxon>
    </lineage>
</organism>
<dbReference type="InterPro" id="IPR006047">
    <property type="entry name" value="GH13_cat_dom"/>
</dbReference>
<dbReference type="InterPro" id="IPR017853">
    <property type="entry name" value="GH"/>
</dbReference>
<dbReference type="EC" id="2.4.1.183" evidence="2"/>
<keyword evidence="8" id="KW-0472">Membrane</keyword>
<sequence length="2441" mass="271376">MVAARFSELGFCSSGLMLALSHHAQRLELEAGSPAPSDWAVFSILITYILLPANMAPTHNVFLLAVTLFTTLSLVPALKFDVDFVDWNLNTNRLATNPLEYTGNRDKTNHTKSPTNWRFPYYTIFLDRFVNGDPTNDDINGTYYEQDMTSNQLRHGGDLQGVLDSLDYIQGMGVKGIYIAGSPFINAPWGADAYSPLDLTLLDKHFGDIKMWQKTIQAIHDRGMYVIIDQTMATMGDLLGFEGHLNDSTPFTEKEHKVVWKSSRRYLDFDIGNDYNETCNYPVFYNENGFPETAETLSKLKGCYNSDFDQYGDIEAFGVFPDWKRQLAKFASVQDRLREWHPSVMARLKVFSCLAIQMLDFDGYRIDKAMQVTLEAQAEWSSAMRACAKEVGKDNFMVVGEITSGNVLGSVYLGRGRQPDMKPDLTTALSLKGSTDKKYFLREPGNSALDGGAFHYSVYRYLTKFLGLQGNLQAGFDLPTDDWATFWNDMLQSNDFYNANTGEFDPRHLYGVTNQDVFRWPGIKQGTERWNLGFFIITLLLPGAPLVFYGEEQEFYVLDNSAENYVFGRQAFSPTPAWMQHACYKQDNEVYVDWPVEKSRTGCTDITVSYDHRDPSAPLRNMMKHMFQMREQIPSLEHGWLVQKLANQTRFELLRGSSSPSEFGIWGMARGLMIPAQKANESEPYVWLVYHNEAVEKTYTFDCNSQAEHVAFVAPFDSGDKVVNLFDKSDVLTLGSSAVKNGFTGSASAGCISSITMKPYEFRAYVPDGKFVEITPMITGFIPGPSDNPGKHDSSFDSTFADGRLDLRLEFSVEMADCDSITKAITILTTTKDGEGTGSSARITQVTCGLIQNPTKRDLVGFVPSLFFWSAKLTSLADGIHKVVVENAPAKKTGSTTAARDVFLFRFGKLNNPVVWPQVANYSTTLVSGTKDAMSITHSAPGATKWRYTTNWGTMWSDWQPYTGEQTVSISPMVWSGTAKQQWEGTHVTVQYHSAPLGSSSIKQHGDLNWGTPRRLPHVFLHGPFNKWGYDAGVLNTMALAGAGLWEKHFFYEWPANFQFNIWGINPDGQPDATFIYGDVDNDGVADRLPPSSLANNVVNITSGPPMPYWSWKIQFDDTNLTIKKVPQGHIAVQVILMFLLATGSVILAAVSGWIYVAGFYKVKVNKSGFSKKKGFPLKLNLSSVNLMSREKEKGMGMEMATVTLSPMVSLTPAPGGAAAAAGKDGKRRKVLIATMEYNIDDWKISIKIGGLGVMAKLMSTALPHCDIIWVVPVVGDVEYPVDTPAESMFVNIMGSSYEVKVQYHYHENITYVILDAPVFRTQTKADPYIARMDDIESGILYAAWNSCIAEAIRRFSPDIYHINDYHGAAAPLYLLPQTIPVCLSLHNAEFQGLWPMRTPEESKEVCEVFGLAPEIVTQYVQYGAVFNLLHAGASYLRLHQRGFGAVGVSKKYGDRSLARYPIFWSLKNIGQLPNPDPSDRDDWDPSQEAEQQQPEDIQIDEEAEAKRGDLRRQAQEWAGLNVDPDADLFVFVGRWSLQKGVDLIADIFPSVLEKYPKTQLIAVGPVIDLYGKFAALKLEKLMQKYPGRVFSKPEFTSLPPYIFSGAEFALIPSRDEPFGLVAVEFGRKGALGVGARVGGLGQMPGFWYTVESTSPQHLLYQFEHAITSALKCKTKKRALMRAWSAKQRFPVAQWRMQIDSLYDQSIRIHNKEAAKKKSGGRSGGLFPLSPSVQSPNPNTRLIGSNSPLSPIPGSSAGPPSPGADASRTRSLIGPTPTSPGLMSPYGAPDDGPRLSAPRFPWTDLPSSNNRDSTISVMTTDSTGFRAQSEGAEGDMLGMPTPPPKSFYQQSRNSSMLSLKDVVGERHDFKLQKVDQNFTDSNEEFYYEFSAMLDDNLTAKNSTTEMCIESFLKKSEKEWFARYRNAKLGISRDASRSRPGSPSGSRPQSRGGDSRNTSVVSRGRARHRSASRSGLHIVDNSDESQTSPWTDDEFLLGDGYKAPTGIKKFLSRRVGDWPIYSFFLVFGQIISINSYQIVLLTGETSQEPAKLYTTAGTYCATSVIWFFMSRYFKSVYALSIPWFFFGLAFLCLGVAPFIAEWSVRGPLQDAATAFYAAGASHGAIAFALNFGDEGGAPTRQWVTRALVVTGFAQVYSLGLWYWGTLVANGSYSVSGFIGATAVPRAVVICIPICFILWAIGIIVYLGLPDFYRQSPDTIPGFYISLARRKIVPCFFAMVIIQNYWMSAPYGRNWAFLFSSQFVPGWGVVLLAIFFLLGLWSVILYALSRLADEHTWLLPMLAIGLCAPRWAQMLWGVSGMGMYIPWIPNPVAGAVISRCLWLWLGLLDNIQGVGFGMMLLATLTRTHVLAVLMGGQVFGSAFTMLARATSPNRLIPTVTFPDFSESIGAGLSQPWFWACLGFQLLIPLAFSKVFRKEQVSKP</sequence>
<feature type="compositionally biased region" description="Low complexity" evidence="7">
    <location>
        <begin position="1937"/>
        <end position="1962"/>
    </location>
</feature>
<feature type="transmembrane region" description="Helical" evidence="8">
    <location>
        <begin position="2228"/>
        <end position="2245"/>
    </location>
</feature>
<dbReference type="FunFam" id="3.20.20.80:FF:000073">
    <property type="entry name" value="Alpha-1,3-glucan synthase Ags2"/>
    <property type="match status" value="1"/>
</dbReference>
<dbReference type="PANTHER" id="PTHR47182">
    <property type="entry name" value="CELL WALL ALPHA-1,3-GLUCAN SYNTHASE AGS1-RELATED"/>
    <property type="match status" value="1"/>
</dbReference>
<evidence type="ECO:0000256" key="6">
    <source>
        <dbReference type="ARBA" id="ARBA00048960"/>
    </source>
</evidence>
<reference evidence="10" key="1">
    <citation type="journal article" date="2012" name="PLoS Genet.">
        <title>Comparative analysis of the genomes of two field isolates of the rice blast fungus Magnaporthe oryzae.</title>
        <authorList>
            <person name="Xue M."/>
            <person name="Yang J."/>
            <person name="Li Z."/>
            <person name="Hu S."/>
            <person name="Yao N."/>
            <person name="Dean R.A."/>
            <person name="Zhao W."/>
            <person name="Shen M."/>
            <person name="Zhang H."/>
            <person name="Li C."/>
            <person name="Liu L."/>
            <person name="Cao L."/>
            <person name="Xu X."/>
            <person name="Xing Y."/>
            <person name="Hsiang T."/>
            <person name="Zhang Z."/>
            <person name="Xu J.R."/>
            <person name="Peng Y.L."/>
        </authorList>
    </citation>
    <scope>NUCLEOTIDE SEQUENCE</scope>
    <source>
        <strain evidence="10">Y34</strain>
    </source>
</reference>
<dbReference type="CDD" id="cd11323">
    <property type="entry name" value="AmyAc_AGS"/>
    <property type="match status" value="1"/>
</dbReference>
<feature type="transmembrane region" description="Helical" evidence="8">
    <location>
        <begin position="2322"/>
        <end position="2346"/>
    </location>
</feature>
<dbReference type="InterPro" id="IPR058655">
    <property type="entry name" value="Mok11-14/Ags1-like"/>
</dbReference>
<dbReference type="Pfam" id="PF26108">
    <property type="entry name" value="GH_Mok13"/>
    <property type="match status" value="1"/>
</dbReference>
<keyword evidence="8" id="KW-1133">Transmembrane helix</keyword>
<dbReference type="Pfam" id="PF26127">
    <property type="entry name" value="12TM_Mok13"/>
    <property type="match status" value="1"/>
</dbReference>
<dbReference type="InterPro" id="IPR001296">
    <property type="entry name" value="Glyco_trans_1"/>
</dbReference>
<evidence type="ECO:0000259" key="9">
    <source>
        <dbReference type="SMART" id="SM00642"/>
    </source>
</evidence>
<dbReference type="PANTHER" id="PTHR47182:SF2">
    <property type="entry name" value="CELL WALL ALPHA-1,3-GLUCAN SYNTHASE AGS1"/>
    <property type="match status" value="1"/>
</dbReference>
<dbReference type="Pfam" id="PF08323">
    <property type="entry name" value="Glyco_transf_5"/>
    <property type="match status" value="1"/>
</dbReference>
<feature type="transmembrane region" description="Helical" evidence="8">
    <location>
        <begin position="2182"/>
        <end position="2207"/>
    </location>
</feature>
<feature type="transmembrane region" description="Helical" evidence="8">
    <location>
        <begin position="2414"/>
        <end position="2433"/>
    </location>
</feature>
<keyword evidence="5" id="KW-0961">Cell wall biogenesis/degradation</keyword>
<feature type="transmembrane region" description="Helical" evidence="8">
    <location>
        <begin position="2051"/>
        <end position="2068"/>
    </location>
</feature>
<dbReference type="InterPro" id="IPR013534">
    <property type="entry name" value="Starch_synth_cat_dom"/>
</dbReference>
<evidence type="ECO:0000256" key="7">
    <source>
        <dbReference type="SAM" id="MobiDB-lite"/>
    </source>
</evidence>
<comment type="catalytic activity">
    <reaction evidence="6">
        <text>[(1-&gt;3)-alpha-D-glucosyl](n) + UDP-alpha-D-glucose = [(1-&gt;3)-alpha-D-glucosyl](n+1) + UDP + H(+)</text>
        <dbReference type="Rhea" id="RHEA:19749"/>
        <dbReference type="Rhea" id="RHEA-COMP:11150"/>
        <dbReference type="Rhea" id="RHEA-COMP:11151"/>
        <dbReference type="ChEBI" id="CHEBI:15378"/>
        <dbReference type="ChEBI" id="CHEBI:28100"/>
        <dbReference type="ChEBI" id="CHEBI:58223"/>
        <dbReference type="ChEBI" id="CHEBI:58885"/>
        <dbReference type="EC" id="2.4.1.183"/>
    </reaction>
</comment>
<dbReference type="Pfam" id="PF00128">
    <property type="entry name" value="Alpha-amylase"/>
    <property type="match status" value="1"/>
</dbReference>
<keyword evidence="4" id="KW-0808">Transferase</keyword>
<gene>
    <name evidence="10" type="ORF">OOU_Y34scaffold00412g16</name>
</gene>
<proteinExistence type="inferred from homology"/>
<feature type="compositionally biased region" description="Polar residues" evidence="7">
    <location>
        <begin position="1805"/>
        <end position="1816"/>
    </location>
</feature>
<dbReference type="SUPFAM" id="SSF53756">
    <property type="entry name" value="UDP-Glycosyltransferase/glycogen phosphorylase"/>
    <property type="match status" value="1"/>
</dbReference>
<dbReference type="InterPro" id="IPR058659">
    <property type="entry name" value="Mok11-13/Ags1-like_CBM"/>
</dbReference>
<evidence type="ECO:0000256" key="8">
    <source>
        <dbReference type="SAM" id="Phobius"/>
    </source>
</evidence>
<evidence type="ECO:0000256" key="3">
    <source>
        <dbReference type="ARBA" id="ARBA00022676"/>
    </source>
</evidence>
<dbReference type="GO" id="GO:0047657">
    <property type="term" value="F:alpha-1,3-glucan synthase activity"/>
    <property type="evidence" value="ECO:0007669"/>
    <property type="project" value="UniProtKB-EC"/>
</dbReference>
<dbReference type="Pfam" id="PF26111">
    <property type="entry name" value="Ig_Mok13"/>
    <property type="match status" value="1"/>
</dbReference>
<dbReference type="EMBL" id="JH793290">
    <property type="protein sequence ID" value="ELQ40642.1"/>
    <property type="molecule type" value="Genomic_DNA"/>
</dbReference>
<feature type="transmembrane region" description="Helical" evidence="8">
    <location>
        <begin position="2293"/>
        <end position="2310"/>
    </location>
</feature>
<feature type="transmembrane region" description="Helical" evidence="8">
    <location>
        <begin position="2142"/>
        <end position="2162"/>
    </location>
</feature>
<dbReference type="SMART" id="SM00642">
    <property type="entry name" value="Aamy"/>
    <property type="match status" value="1"/>
</dbReference>
<feature type="compositionally biased region" description="Polar residues" evidence="7">
    <location>
        <begin position="1731"/>
        <end position="1746"/>
    </location>
</feature>
<feature type="transmembrane region" description="Helical" evidence="8">
    <location>
        <begin position="1131"/>
        <end position="1157"/>
    </location>
</feature>
<dbReference type="Gene3D" id="3.40.50.2000">
    <property type="entry name" value="Glycogen Phosphorylase B"/>
    <property type="match status" value="2"/>
</dbReference>
<keyword evidence="8" id="KW-0812">Transmembrane</keyword>
<feature type="region of interest" description="Disordered" evidence="7">
    <location>
        <begin position="1713"/>
        <end position="1816"/>
    </location>
</feature>
<dbReference type="InterPro" id="IPR058654">
    <property type="entry name" value="Mok11-14/Ags1-like_TM"/>
</dbReference>
<dbReference type="Pfam" id="PF00534">
    <property type="entry name" value="Glycos_transf_1"/>
    <property type="match status" value="1"/>
</dbReference>
<dbReference type="SUPFAM" id="SSF51445">
    <property type="entry name" value="(Trans)glycosidases"/>
    <property type="match status" value="1"/>
</dbReference>
<feature type="transmembrane region" description="Helical" evidence="8">
    <location>
        <begin position="2075"/>
        <end position="2098"/>
    </location>
</feature>
<evidence type="ECO:0000256" key="4">
    <source>
        <dbReference type="ARBA" id="ARBA00022679"/>
    </source>
</evidence>
<dbReference type="CDD" id="cd03791">
    <property type="entry name" value="GT5_Glycogen_synthase_DULL1-like"/>
    <property type="match status" value="1"/>
</dbReference>
<feature type="transmembrane region" description="Helical" evidence="8">
    <location>
        <begin position="2367"/>
        <end position="2385"/>
    </location>
</feature>
<feature type="transmembrane region" description="Helical" evidence="8">
    <location>
        <begin position="2265"/>
        <end position="2286"/>
    </location>
</feature>
<evidence type="ECO:0000313" key="10">
    <source>
        <dbReference type="EMBL" id="ELQ40642.1"/>
    </source>
</evidence>
<dbReference type="Gene3D" id="3.20.20.80">
    <property type="entry name" value="Glycosidases"/>
    <property type="match status" value="2"/>
</dbReference>
<comment type="similarity">
    <text evidence="1">Belongs to the glycosyltransferase group 1 family.</text>
</comment>
<dbReference type="GO" id="GO:0009277">
    <property type="term" value="C:fungal-type cell wall"/>
    <property type="evidence" value="ECO:0007669"/>
    <property type="project" value="TreeGrafter"/>
</dbReference>
<dbReference type="FunFam" id="3.40.50.2000:FF:000058">
    <property type="entry name" value="Alpha-1,3-glucan synthase Ags1"/>
    <property type="match status" value="1"/>
</dbReference>
<feature type="region of interest" description="Disordered" evidence="7">
    <location>
        <begin position="1472"/>
        <end position="1499"/>
    </location>
</feature>
<dbReference type="InterPro" id="IPR058658">
    <property type="entry name" value="Mok11-13/Ags1-like_Ig_2"/>
</dbReference>
<dbReference type="GO" id="GO:0070600">
    <property type="term" value="P:fungal-type cell wall (1-&gt;3)-alpha-glucan biosynthetic process"/>
    <property type="evidence" value="ECO:0007669"/>
    <property type="project" value="TreeGrafter"/>
</dbReference>
<protein>
    <recommendedName>
        <fullName evidence="2">alpha-1,3-glucan synthase</fullName>
        <ecNumber evidence="2">2.4.1.183</ecNumber>
    </recommendedName>
</protein>
<feature type="transmembrane region" description="Helical" evidence="8">
    <location>
        <begin position="2017"/>
        <end position="2039"/>
    </location>
</feature>
<dbReference type="InterPro" id="IPR058656">
    <property type="entry name" value="Mok11-13/Ags1-like_GH"/>
</dbReference>
<feature type="domain" description="Glycosyl hydrolase family 13 catalytic" evidence="9">
    <location>
        <begin position="123"/>
        <end position="600"/>
    </location>
</feature>
<name>A0AA97PN22_PYRO3</name>
<keyword evidence="3" id="KW-0328">Glycosyltransferase</keyword>
<evidence type="ECO:0000256" key="1">
    <source>
        <dbReference type="ARBA" id="ARBA00006122"/>
    </source>
</evidence>
<feature type="transmembrane region" description="Helical" evidence="8">
    <location>
        <begin position="2110"/>
        <end position="2130"/>
    </location>
</feature>
<dbReference type="Proteomes" id="UP000011086">
    <property type="component" value="Unassembled WGS sequence"/>
</dbReference>
<evidence type="ECO:0000256" key="5">
    <source>
        <dbReference type="ARBA" id="ARBA00023316"/>
    </source>
</evidence>
<evidence type="ECO:0000256" key="2">
    <source>
        <dbReference type="ARBA" id="ARBA00012688"/>
    </source>
</evidence>
<accession>A0AA97PN22</accession>
<dbReference type="Pfam" id="PF26114">
    <property type="entry name" value="Ig_2_Mok13"/>
    <property type="match status" value="1"/>
</dbReference>
<dbReference type="Pfam" id="PF26122">
    <property type="entry name" value="CBM_Mok13"/>
    <property type="match status" value="1"/>
</dbReference>
<dbReference type="InterPro" id="IPR058657">
    <property type="entry name" value="Mok11-13/Ags1-like_Ig"/>
</dbReference>